<name>A0A1M5ZHK5_9FIRM</name>
<protein>
    <recommendedName>
        <fullName evidence="4">DUF3307 domain-containing protein</fullName>
    </recommendedName>
</protein>
<feature type="transmembrane region" description="Helical" evidence="1">
    <location>
        <begin position="35"/>
        <end position="54"/>
    </location>
</feature>
<keyword evidence="1" id="KW-1133">Transmembrane helix</keyword>
<dbReference type="Proteomes" id="UP000183995">
    <property type="component" value="Unassembled WGS sequence"/>
</dbReference>
<evidence type="ECO:0008006" key="4">
    <source>
        <dbReference type="Google" id="ProtNLM"/>
    </source>
</evidence>
<dbReference type="AlphaFoldDB" id="A0A1M5ZHK5"/>
<dbReference type="STRING" id="1123282.SAMN02745823_03750"/>
<keyword evidence="1" id="KW-0812">Transmembrane</keyword>
<proteinExistence type="predicted"/>
<feature type="transmembrane region" description="Helical" evidence="1">
    <location>
        <begin position="6"/>
        <end position="23"/>
    </location>
</feature>
<organism evidence="2 3">
    <name type="scientific">Sporobacter termitidis DSM 10068</name>
    <dbReference type="NCBI Taxonomy" id="1123282"/>
    <lineage>
        <taxon>Bacteria</taxon>
        <taxon>Bacillati</taxon>
        <taxon>Bacillota</taxon>
        <taxon>Clostridia</taxon>
        <taxon>Eubacteriales</taxon>
        <taxon>Oscillospiraceae</taxon>
        <taxon>Sporobacter</taxon>
    </lineage>
</organism>
<dbReference type="Pfam" id="PF11750">
    <property type="entry name" value="DUF3307"/>
    <property type="match status" value="1"/>
</dbReference>
<feature type="transmembrane region" description="Helical" evidence="1">
    <location>
        <begin position="60"/>
        <end position="80"/>
    </location>
</feature>
<dbReference type="EMBL" id="FQXV01000021">
    <property type="protein sequence ID" value="SHI23624.1"/>
    <property type="molecule type" value="Genomic_DNA"/>
</dbReference>
<sequence>MAGIDTFFWLLALAHMIGDFYLQSEHLACSKKEKLTSLLAHSGLYALPMLLVTIPYIGNSWWYAAVLASVIVSHGVIDFIKVKACGRFANSEKLLFFADQLLHIAVIYLVASIYAANGLTVLNGAGNFLLGTYNALAPGLPAGKLVRMLCAFLLIFKPANVIVKILRPTSAGQDGQLEPPANIQDNKAGSMIGNLERVLMLILLMLGQYTAIAFILTAKSITRYNKIVETPSFAEYYLIGTLTSVLIAVLASLIVK</sequence>
<reference evidence="2 3" key="1">
    <citation type="submission" date="2016-11" db="EMBL/GenBank/DDBJ databases">
        <authorList>
            <person name="Jaros S."/>
            <person name="Januszkiewicz K."/>
            <person name="Wedrychowicz H."/>
        </authorList>
    </citation>
    <scope>NUCLEOTIDE SEQUENCE [LARGE SCALE GENOMIC DNA]</scope>
    <source>
        <strain evidence="2 3">DSM 10068</strain>
    </source>
</reference>
<feature type="transmembrane region" description="Helical" evidence="1">
    <location>
        <begin position="101"/>
        <end position="125"/>
    </location>
</feature>
<gene>
    <name evidence="2" type="ORF">SAMN02745823_03750</name>
</gene>
<feature type="transmembrane region" description="Helical" evidence="1">
    <location>
        <begin position="198"/>
        <end position="216"/>
    </location>
</feature>
<dbReference type="InterPro" id="IPR021737">
    <property type="entry name" value="Phage_phiKZ_Orf197"/>
</dbReference>
<dbReference type="RefSeq" id="WP_073083008.1">
    <property type="nucleotide sequence ID" value="NZ_FQXV01000021.1"/>
</dbReference>
<evidence type="ECO:0000256" key="1">
    <source>
        <dbReference type="SAM" id="Phobius"/>
    </source>
</evidence>
<dbReference type="OrthoDB" id="5122730at2"/>
<evidence type="ECO:0000313" key="2">
    <source>
        <dbReference type="EMBL" id="SHI23624.1"/>
    </source>
</evidence>
<feature type="transmembrane region" description="Helical" evidence="1">
    <location>
        <begin position="236"/>
        <end position="255"/>
    </location>
</feature>
<keyword evidence="1" id="KW-0472">Membrane</keyword>
<accession>A0A1M5ZHK5</accession>
<keyword evidence="3" id="KW-1185">Reference proteome</keyword>
<evidence type="ECO:0000313" key="3">
    <source>
        <dbReference type="Proteomes" id="UP000183995"/>
    </source>
</evidence>